<comment type="caution">
    <text evidence="2">The sequence shown here is derived from an EMBL/GenBank/DDBJ whole genome shotgun (WGS) entry which is preliminary data.</text>
</comment>
<dbReference type="Proteomes" id="UP001499852">
    <property type="component" value="Unassembled WGS sequence"/>
</dbReference>
<accession>A0ABP9PG62</accession>
<feature type="transmembrane region" description="Helical" evidence="1">
    <location>
        <begin position="129"/>
        <end position="146"/>
    </location>
</feature>
<keyword evidence="1" id="KW-0812">Transmembrane</keyword>
<gene>
    <name evidence="2" type="ORF">GCM10023213_30080</name>
</gene>
<organism evidence="2 3">
    <name type="scientific">Prosthecobacter algae</name>
    <dbReference type="NCBI Taxonomy" id="1144682"/>
    <lineage>
        <taxon>Bacteria</taxon>
        <taxon>Pseudomonadati</taxon>
        <taxon>Verrucomicrobiota</taxon>
        <taxon>Verrucomicrobiia</taxon>
        <taxon>Verrucomicrobiales</taxon>
        <taxon>Verrucomicrobiaceae</taxon>
        <taxon>Prosthecobacter</taxon>
    </lineage>
</organism>
<proteinExistence type="predicted"/>
<name>A0ABP9PG62_9BACT</name>
<keyword evidence="1" id="KW-0472">Membrane</keyword>
<keyword evidence="3" id="KW-1185">Reference proteome</keyword>
<evidence type="ECO:0000313" key="3">
    <source>
        <dbReference type="Proteomes" id="UP001499852"/>
    </source>
</evidence>
<reference evidence="3" key="1">
    <citation type="journal article" date="2019" name="Int. J. Syst. Evol. Microbiol.">
        <title>The Global Catalogue of Microorganisms (GCM) 10K type strain sequencing project: providing services to taxonomists for standard genome sequencing and annotation.</title>
        <authorList>
            <consortium name="The Broad Institute Genomics Platform"/>
            <consortium name="The Broad Institute Genome Sequencing Center for Infectious Disease"/>
            <person name="Wu L."/>
            <person name="Ma J."/>
        </authorList>
    </citation>
    <scope>NUCLEOTIDE SEQUENCE [LARGE SCALE GENOMIC DNA]</scope>
    <source>
        <strain evidence="3">JCM 18053</strain>
    </source>
</reference>
<dbReference type="EMBL" id="BAABIA010000006">
    <property type="protein sequence ID" value="GAA5143059.1"/>
    <property type="molecule type" value="Genomic_DNA"/>
</dbReference>
<evidence type="ECO:0000256" key="1">
    <source>
        <dbReference type="SAM" id="Phobius"/>
    </source>
</evidence>
<evidence type="ECO:0000313" key="2">
    <source>
        <dbReference type="EMBL" id="GAA5143059.1"/>
    </source>
</evidence>
<keyword evidence="1" id="KW-1133">Transmembrane helix</keyword>
<evidence type="ECO:0008006" key="4">
    <source>
        <dbReference type="Google" id="ProtNLM"/>
    </source>
</evidence>
<sequence>MSDQNSSCCRRLDLAFANLITRLWVALRLFMAGVDKFRSGDGAAATFNAGNYQTKTDQIAKLMTDNSMLPSFLPASAIEAYAHSVGYMLLAVGVWVAIGLFSEFALVAAGFAFLSLGFGLAALPDDMELTANIGVGILLTAFALYTNKSGYLSLDGIFGRGRAKKAASTEG</sequence>
<dbReference type="RefSeq" id="WP_345737197.1">
    <property type="nucleotide sequence ID" value="NZ_BAABIA010000006.1"/>
</dbReference>
<protein>
    <recommendedName>
        <fullName evidence="4">Thiosulfate dehydrogenase [quinone] large subunit</fullName>
    </recommendedName>
</protein>